<dbReference type="Pfam" id="PF25973">
    <property type="entry name" value="BSH_CzcB"/>
    <property type="match status" value="1"/>
</dbReference>
<evidence type="ECO:0000313" key="6">
    <source>
        <dbReference type="Proteomes" id="UP000249008"/>
    </source>
</evidence>
<dbReference type="PANTHER" id="PTHR30469">
    <property type="entry name" value="MULTIDRUG RESISTANCE PROTEIN MDTA"/>
    <property type="match status" value="1"/>
</dbReference>
<accession>A0AAX2JB31</accession>
<comment type="similarity">
    <text evidence="1">Belongs to the membrane fusion protein (MFP) (TC 8.A.1) family.</text>
</comment>
<dbReference type="InterPro" id="IPR006143">
    <property type="entry name" value="RND_pump_MFP"/>
</dbReference>
<dbReference type="RefSeq" id="WP_111711117.1">
    <property type="nucleotide sequence ID" value="NZ_BAABXY010000001.1"/>
</dbReference>
<feature type="domain" description="CzcB-like barrel-sandwich hybrid" evidence="3">
    <location>
        <begin position="65"/>
        <end position="199"/>
    </location>
</feature>
<evidence type="ECO:0000256" key="2">
    <source>
        <dbReference type="SAM" id="Coils"/>
    </source>
</evidence>
<dbReference type="GO" id="GO:0015562">
    <property type="term" value="F:efflux transmembrane transporter activity"/>
    <property type="evidence" value="ECO:0007669"/>
    <property type="project" value="TreeGrafter"/>
</dbReference>
<dbReference type="Gene3D" id="2.40.50.100">
    <property type="match status" value="1"/>
</dbReference>
<reference evidence="5 6" key="1">
    <citation type="submission" date="2018-06" db="EMBL/GenBank/DDBJ databases">
        <authorList>
            <consortium name="Pathogen Informatics"/>
            <person name="Doyle S."/>
        </authorList>
    </citation>
    <scope>NUCLEOTIDE SEQUENCE [LARGE SCALE GENOMIC DNA]</scope>
    <source>
        <strain evidence="5 6">NCTC12112</strain>
    </source>
</reference>
<dbReference type="InterPro" id="IPR058637">
    <property type="entry name" value="YknX-like_C"/>
</dbReference>
<gene>
    <name evidence="5" type="primary">bepF_3</name>
    <name evidence="5" type="ORF">NCTC12112_01382</name>
</gene>
<proteinExistence type="inferred from homology"/>
<dbReference type="Proteomes" id="UP000249008">
    <property type="component" value="Chromosome 1"/>
</dbReference>
<organism evidence="5 6">
    <name type="scientific">Fusobacterium ulcerans</name>
    <dbReference type="NCBI Taxonomy" id="861"/>
    <lineage>
        <taxon>Bacteria</taxon>
        <taxon>Fusobacteriati</taxon>
        <taxon>Fusobacteriota</taxon>
        <taxon>Fusobacteriia</taxon>
        <taxon>Fusobacteriales</taxon>
        <taxon>Fusobacteriaceae</taxon>
        <taxon>Fusobacterium</taxon>
    </lineage>
</organism>
<keyword evidence="2" id="KW-0175">Coiled coil</keyword>
<dbReference type="InterPro" id="IPR058647">
    <property type="entry name" value="BSH_CzcB-like"/>
</dbReference>
<dbReference type="AlphaFoldDB" id="A0AAX2JB31"/>
<feature type="domain" description="YknX-like C-terminal permuted SH3-like" evidence="4">
    <location>
        <begin position="289"/>
        <end position="353"/>
    </location>
</feature>
<dbReference type="PROSITE" id="PS51257">
    <property type="entry name" value="PROKAR_LIPOPROTEIN"/>
    <property type="match status" value="1"/>
</dbReference>
<dbReference type="Pfam" id="PF25989">
    <property type="entry name" value="YknX_C"/>
    <property type="match status" value="1"/>
</dbReference>
<evidence type="ECO:0000259" key="3">
    <source>
        <dbReference type="Pfam" id="PF25973"/>
    </source>
</evidence>
<sequence length="367" mass="40295">MKNRRIKSLILIAASILLISSCGKEQGGEKIIRPVKIMEIKNSDAVEYFSFSGITTPSKETILSFKIAGPLESMNLTQGQSIKKDEVLAKMDSRDYIINLEVYRKKYEAAKASADNAVLQYNRAEKLYRADAMTKKNFDMVTAQKKAAVSLLKEAQQGVENAQNKLKDTELKAPYSGYISRKFVDAGSVVNAGTPVVSLSAEDNPEVTISIASKDIDTLKNAVSFTFVPNDSEEKEYQLKLKEIGKNPEFSKLTYPVVFELLNADGIRMGMSGKVTASVKRNDNSPIIIPASALFEDNGSKVYIYENGTAKTREVKIGNLYPDGNIIILEGLNKNDKVITAGVNTISDGEKVKLIPEESETNVGNVL</sequence>
<evidence type="ECO:0000256" key="1">
    <source>
        <dbReference type="ARBA" id="ARBA00009477"/>
    </source>
</evidence>
<evidence type="ECO:0000259" key="4">
    <source>
        <dbReference type="Pfam" id="PF25989"/>
    </source>
</evidence>
<dbReference type="EMBL" id="LS483487">
    <property type="protein sequence ID" value="SQJ02437.1"/>
    <property type="molecule type" value="Genomic_DNA"/>
</dbReference>
<dbReference type="SUPFAM" id="SSF111369">
    <property type="entry name" value="HlyD-like secretion proteins"/>
    <property type="match status" value="1"/>
</dbReference>
<dbReference type="PANTHER" id="PTHR30469:SF20">
    <property type="entry name" value="EFFLUX RND TRANSPORTER PERIPLASMIC ADAPTOR SUBUNIT"/>
    <property type="match status" value="1"/>
</dbReference>
<dbReference type="Gene3D" id="1.10.287.470">
    <property type="entry name" value="Helix hairpin bin"/>
    <property type="match status" value="1"/>
</dbReference>
<protein>
    <submittedName>
        <fullName evidence="5">Efflux pump periplasmic linker BepF</fullName>
    </submittedName>
</protein>
<dbReference type="GO" id="GO:1990281">
    <property type="term" value="C:efflux pump complex"/>
    <property type="evidence" value="ECO:0007669"/>
    <property type="project" value="TreeGrafter"/>
</dbReference>
<feature type="coiled-coil region" evidence="2">
    <location>
        <begin position="107"/>
        <end position="172"/>
    </location>
</feature>
<dbReference type="Gene3D" id="2.40.420.20">
    <property type="match status" value="1"/>
</dbReference>
<dbReference type="NCBIfam" id="TIGR01730">
    <property type="entry name" value="RND_mfp"/>
    <property type="match status" value="1"/>
</dbReference>
<evidence type="ECO:0000313" key="5">
    <source>
        <dbReference type="EMBL" id="SQJ02437.1"/>
    </source>
</evidence>
<name>A0AAX2JB31_9FUSO</name>